<evidence type="ECO:0000256" key="1">
    <source>
        <dbReference type="SAM" id="SignalP"/>
    </source>
</evidence>
<dbReference type="Proteomes" id="UP001231587">
    <property type="component" value="Unassembled WGS sequence"/>
</dbReference>
<feature type="signal peptide" evidence="1">
    <location>
        <begin position="1"/>
        <end position="20"/>
    </location>
</feature>
<feature type="chain" id="PRO_5040766085" evidence="1">
    <location>
        <begin position="21"/>
        <end position="487"/>
    </location>
</feature>
<sequence length="487" mass="56104">MYSKILSLCFFLSVVHLGFAQETNKYNPWKEPKKYKKEEARLQKAREAAKASMKVWELPSSRDYKIYESDGFSAQFLPNTSRRQTKEFIAIVGNRTGQYPTAEDIFIEYRGACGQQLLVKSNALMYTHPLLQNYIQTRNIKDFPIQGMLNALVKGLKDQCDNLEAVRFTSGPIGLSAKQGEMEHEVITIQGHMTKANGWRLEKGFGDALASYTVKLHTGYFPISKFAVNYEGTCHTSQKLDIAPVFTNNTERYGYKKVKGLFYYEEVAKKAIEQYILECSNVEEFEFTLNYLPEDMFVKEGKAGVITASKSDNWELDTSQFGYIRSLGPRINDYEDVITQLETGDFPLFEQYTDFFKLFYEDFMDAYGTVCRSQLKNPTTIKIHAFETRYNDLGYKISETSLGPPQVLYIETAYLKRYQSIAHYNKGTVLYNIFKGFFSGDQRAGVDAILFRLRGSEYIKKHINSNCNGEDLKVLYNYIQELAKRIE</sequence>
<dbReference type="OrthoDB" id="9805604at2"/>
<organism evidence="2 4">
    <name type="scientific">Formosa algae</name>
    <dbReference type="NCBI Taxonomy" id="225843"/>
    <lineage>
        <taxon>Bacteria</taxon>
        <taxon>Pseudomonadati</taxon>
        <taxon>Bacteroidota</taxon>
        <taxon>Flavobacteriia</taxon>
        <taxon>Flavobacteriales</taxon>
        <taxon>Flavobacteriaceae</taxon>
        <taxon>Formosa</taxon>
    </lineage>
</organism>
<gene>
    <name evidence="2" type="ORF">J2Z56_002927</name>
    <name evidence="3" type="ORF">J2Z57_002560</name>
</gene>
<protein>
    <submittedName>
        <fullName evidence="2">Uncharacterized protein</fullName>
    </submittedName>
</protein>
<name>A0A9X0YPV4_9FLAO</name>
<evidence type="ECO:0000313" key="4">
    <source>
        <dbReference type="Proteomes" id="UP001138672"/>
    </source>
</evidence>
<evidence type="ECO:0000313" key="5">
    <source>
        <dbReference type="Proteomes" id="UP001231587"/>
    </source>
</evidence>
<keyword evidence="1" id="KW-0732">Signal</keyword>
<keyword evidence="5" id="KW-1185">Reference proteome</keyword>
<dbReference type="EMBL" id="JAGGJQ010000008">
    <property type="protein sequence ID" value="MBP1840996.1"/>
    <property type="molecule type" value="Genomic_DNA"/>
</dbReference>
<reference evidence="2" key="1">
    <citation type="submission" date="2021-03" db="EMBL/GenBank/DDBJ databases">
        <title>Genomic Encyclopedia of Type Strains, Phase IV (KMG-IV): sequencing the most valuable type-strain genomes for metagenomic binning, comparative biology and taxonomic classification.</title>
        <authorList>
            <person name="Goeker M."/>
        </authorList>
    </citation>
    <scope>NUCLEOTIDE SEQUENCE</scope>
    <source>
        <strain evidence="2">DSM 15523</strain>
        <strain evidence="3 5">DSM 16476</strain>
    </source>
</reference>
<evidence type="ECO:0000313" key="3">
    <source>
        <dbReference type="EMBL" id="MDQ0336107.1"/>
    </source>
</evidence>
<dbReference type="AlphaFoldDB" id="A0A9X0YPV4"/>
<evidence type="ECO:0000313" key="2">
    <source>
        <dbReference type="EMBL" id="MBP1840996.1"/>
    </source>
</evidence>
<dbReference type="EMBL" id="JAUSUU010000008">
    <property type="protein sequence ID" value="MDQ0336107.1"/>
    <property type="molecule type" value="Genomic_DNA"/>
</dbReference>
<proteinExistence type="predicted"/>
<comment type="caution">
    <text evidence="2">The sequence shown here is derived from an EMBL/GenBank/DDBJ whole genome shotgun (WGS) entry which is preliminary data.</text>
</comment>
<dbReference type="Proteomes" id="UP001138672">
    <property type="component" value="Unassembled WGS sequence"/>
</dbReference>
<dbReference type="RefSeq" id="WP_057781968.1">
    <property type="nucleotide sequence ID" value="NZ_JAGGJQ010000008.1"/>
</dbReference>
<accession>A0A9X0YPV4</accession>